<feature type="non-terminal residue" evidence="1">
    <location>
        <position position="1"/>
    </location>
</feature>
<dbReference type="AlphaFoldDB" id="A0A699W005"/>
<protein>
    <submittedName>
        <fullName evidence="1">Uncharacterized protein</fullName>
    </submittedName>
</protein>
<reference evidence="1" key="1">
    <citation type="journal article" date="2019" name="Sci. Rep.">
        <title>Draft genome of Tanacetum cinerariifolium, the natural source of mosquito coil.</title>
        <authorList>
            <person name="Yamashiro T."/>
            <person name="Shiraishi A."/>
            <person name="Satake H."/>
            <person name="Nakayama K."/>
        </authorList>
    </citation>
    <scope>NUCLEOTIDE SEQUENCE</scope>
</reference>
<name>A0A699W005_TANCI</name>
<dbReference type="EMBL" id="BKCJ011510708">
    <property type="protein sequence ID" value="GFD39068.1"/>
    <property type="molecule type" value="Genomic_DNA"/>
</dbReference>
<proteinExistence type="predicted"/>
<organism evidence="1">
    <name type="scientific">Tanacetum cinerariifolium</name>
    <name type="common">Dalmatian daisy</name>
    <name type="synonym">Chrysanthemum cinerariifolium</name>
    <dbReference type="NCBI Taxonomy" id="118510"/>
    <lineage>
        <taxon>Eukaryota</taxon>
        <taxon>Viridiplantae</taxon>
        <taxon>Streptophyta</taxon>
        <taxon>Embryophyta</taxon>
        <taxon>Tracheophyta</taxon>
        <taxon>Spermatophyta</taxon>
        <taxon>Magnoliopsida</taxon>
        <taxon>eudicotyledons</taxon>
        <taxon>Gunneridae</taxon>
        <taxon>Pentapetalae</taxon>
        <taxon>asterids</taxon>
        <taxon>campanulids</taxon>
        <taxon>Asterales</taxon>
        <taxon>Asteraceae</taxon>
        <taxon>Asteroideae</taxon>
        <taxon>Anthemideae</taxon>
        <taxon>Anthemidinae</taxon>
        <taxon>Tanacetum</taxon>
    </lineage>
</organism>
<comment type="caution">
    <text evidence="1">The sequence shown here is derived from an EMBL/GenBank/DDBJ whole genome shotgun (WGS) entry which is preliminary data.</text>
</comment>
<accession>A0A699W005</accession>
<sequence length="138" mass="15081">LEGFALTERNTLRAADLVDQPVGGDEHQASRLHLHATDRPLVIEVAVDIPHAHALAGNGLELFGVGMQHMQRHTRARKTEHLSGVIEPEKGGIQTVVGLWGAIKAVHLPQLLLDAAVDRRQQARRVARPQLCQRLGQG</sequence>
<evidence type="ECO:0000313" key="1">
    <source>
        <dbReference type="EMBL" id="GFD39068.1"/>
    </source>
</evidence>
<gene>
    <name evidence="1" type="ORF">Tci_911037</name>
</gene>